<dbReference type="PANTHER" id="PTHR11675:SF134">
    <property type="entry name" value="N-ACETYLGALACTOSAMINYLTRANSFERASE 4-RELATED"/>
    <property type="match status" value="1"/>
</dbReference>
<evidence type="ECO:0000256" key="8">
    <source>
        <dbReference type="ARBA" id="ARBA00022989"/>
    </source>
</evidence>
<feature type="domain" description="Ricin B lectin" evidence="16">
    <location>
        <begin position="446"/>
        <end position="565"/>
    </location>
</feature>
<dbReference type="InterPro" id="IPR045885">
    <property type="entry name" value="GalNAc-T"/>
</dbReference>
<evidence type="ECO:0000256" key="15">
    <source>
        <dbReference type="SAM" id="MobiDB-lite"/>
    </source>
</evidence>
<reference evidence="17" key="1">
    <citation type="submission" date="2020-09" db="EMBL/GenBank/DDBJ databases">
        <authorList>
            <person name="Kikuchi T."/>
        </authorList>
    </citation>
    <scope>NUCLEOTIDE SEQUENCE</scope>
    <source>
        <strain evidence="17">Ka4C1</strain>
    </source>
</reference>
<comment type="cofactor">
    <cofactor evidence="1 14">
        <name>Mn(2+)</name>
        <dbReference type="ChEBI" id="CHEBI:29035"/>
    </cofactor>
</comment>
<evidence type="ECO:0000256" key="2">
    <source>
        <dbReference type="ARBA" id="ARBA00004323"/>
    </source>
</evidence>
<evidence type="ECO:0000313" key="18">
    <source>
        <dbReference type="Proteomes" id="UP000659654"/>
    </source>
</evidence>
<dbReference type="Gene3D" id="2.80.10.50">
    <property type="match status" value="1"/>
</dbReference>
<dbReference type="AlphaFoldDB" id="A0A7I8WRT0"/>
<gene>
    <name evidence="17" type="ORF">BXYJ_LOCUS8564</name>
</gene>
<dbReference type="PROSITE" id="PS50231">
    <property type="entry name" value="RICIN_B_LECTIN"/>
    <property type="match status" value="1"/>
</dbReference>
<keyword evidence="13 14" id="KW-0464">Manganese</keyword>
<comment type="similarity">
    <text evidence="4 14">Belongs to the glycosyltransferase 2 family. GalNAc-T subfamily.</text>
</comment>
<keyword evidence="18" id="KW-1185">Reference proteome</keyword>
<dbReference type="EMBL" id="CAJFDI010000004">
    <property type="protein sequence ID" value="CAD5225477.1"/>
    <property type="molecule type" value="Genomic_DNA"/>
</dbReference>
<evidence type="ECO:0000256" key="14">
    <source>
        <dbReference type="RuleBase" id="RU361242"/>
    </source>
</evidence>
<feature type="compositionally biased region" description="Basic and acidic residues" evidence="15">
    <location>
        <begin position="41"/>
        <end position="55"/>
    </location>
</feature>
<dbReference type="UniPathway" id="UPA00378"/>
<evidence type="ECO:0000256" key="9">
    <source>
        <dbReference type="ARBA" id="ARBA00023034"/>
    </source>
</evidence>
<dbReference type="InterPro" id="IPR001173">
    <property type="entry name" value="Glyco_trans_2-like"/>
</dbReference>
<dbReference type="SUPFAM" id="SSF50370">
    <property type="entry name" value="Ricin B-like lectins"/>
    <property type="match status" value="1"/>
</dbReference>
<evidence type="ECO:0000256" key="10">
    <source>
        <dbReference type="ARBA" id="ARBA00023136"/>
    </source>
</evidence>
<dbReference type="EMBL" id="CAJFCV020000004">
    <property type="protein sequence ID" value="CAG9114620.1"/>
    <property type="molecule type" value="Genomic_DNA"/>
</dbReference>
<evidence type="ECO:0000256" key="3">
    <source>
        <dbReference type="ARBA" id="ARBA00004922"/>
    </source>
</evidence>
<dbReference type="GO" id="GO:0030246">
    <property type="term" value="F:carbohydrate binding"/>
    <property type="evidence" value="ECO:0007669"/>
    <property type="project" value="UniProtKB-KW"/>
</dbReference>
<accession>A0A7I8WRT0</accession>
<protein>
    <recommendedName>
        <fullName evidence="14">Polypeptide N-acetylgalactosaminyltransferase</fullName>
        <ecNumber evidence="14">2.4.1.-</ecNumber>
    </recommendedName>
    <alternativeName>
        <fullName evidence="14">Protein-UDP acetylgalactosaminyltransferase</fullName>
    </alternativeName>
</protein>
<dbReference type="GO" id="GO:0000139">
    <property type="term" value="C:Golgi membrane"/>
    <property type="evidence" value="ECO:0007669"/>
    <property type="project" value="UniProtKB-SubCell"/>
</dbReference>
<dbReference type="InterPro" id="IPR029044">
    <property type="entry name" value="Nucleotide-diphossugar_trans"/>
</dbReference>
<dbReference type="SMR" id="A0A7I8WRT0"/>
<keyword evidence="11 14" id="KW-1015">Disulfide bond</keyword>
<dbReference type="Pfam" id="PF00652">
    <property type="entry name" value="Ricin_B_lectin"/>
    <property type="match status" value="1"/>
</dbReference>
<proteinExistence type="inferred from homology"/>
<dbReference type="EC" id="2.4.1.-" evidence="14"/>
<dbReference type="PANTHER" id="PTHR11675">
    <property type="entry name" value="N-ACETYLGALACTOSAMINYLTRANSFERASE"/>
    <property type="match status" value="1"/>
</dbReference>
<dbReference type="Proteomes" id="UP000659654">
    <property type="component" value="Unassembled WGS sequence"/>
</dbReference>
<evidence type="ECO:0000256" key="13">
    <source>
        <dbReference type="ARBA" id="ARBA00023211"/>
    </source>
</evidence>
<evidence type="ECO:0000256" key="7">
    <source>
        <dbReference type="ARBA" id="ARBA00022968"/>
    </source>
</evidence>
<evidence type="ECO:0000313" key="17">
    <source>
        <dbReference type="EMBL" id="CAD5225477.1"/>
    </source>
</evidence>
<feature type="region of interest" description="Disordered" evidence="15">
    <location>
        <begin position="38"/>
        <end position="69"/>
    </location>
</feature>
<keyword evidence="9 14" id="KW-0333">Golgi apparatus</keyword>
<keyword evidence="10" id="KW-0472">Membrane</keyword>
<evidence type="ECO:0000256" key="12">
    <source>
        <dbReference type="ARBA" id="ARBA00023180"/>
    </source>
</evidence>
<comment type="caution">
    <text evidence="17">The sequence shown here is derived from an EMBL/GenBank/DDBJ whole genome shotgun (WGS) entry which is preliminary data.</text>
</comment>
<comment type="pathway">
    <text evidence="3 14">Protein modification; protein glycosylation.</text>
</comment>
<dbReference type="SUPFAM" id="SSF53448">
    <property type="entry name" value="Nucleotide-diphospho-sugar transferases"/>
    <property type="match status" value="1"/>
</dbReference>
<keyword evidence="8" id="KW-1133">Transmembrane helix</keyword>
<dbReference type="Proteomes" id="UP000582659">
    <property type="component" value="Unassembled WGS sequence"/>
</dbReference>
<dbReference type="GO" id="GO:0004653">
    <property type="term" value="F:polypeptide N-acetylgalactosaminyltransferase activity"/>
    <property type="evidence" value="ECO:0007669"/>
    <property type="project" value="TreeGrafter"/>
</dbReference>
<sequence>MVVTYLYTTKHEDSRQDLRENLVQVEEKKKWELYDGQDPFADLKDRPKKDWEDQSRVISDAQRSGPGEQSIPIILSDETEEHKKERKKIFLDNGFDAVFSDMISLDRAVKDLRHPQCKDLRYIDKLPSVSVIVPYHNEHNTTLLRTVHSIINKSPKEVLHEIILVDDDSDRAYLMAPLDDYLKSRGLDKLVKVIRPGKRHGLIRARQIGAEHATGEILIFLDSHSEAMPNWIPPLVEPIVMDYKTVVCPFIDVIDCNTFDIRPQDQGMRGSFAWNFDYKRLPLRPKDQKLPTDPFESPVMAGGYFAISAKWFWELGGYDEKLDIWGGEQYELSFKVWQCHGRMIDAPCSRVGHIYRCKRHGEATPFGFGDYLSRNYRRVADVWMDEYKVHLFKRRPGIESAKPGDLSKMLAIREKLQCKSFDWFMKNVADDQDFYYPAVEPEPSANGTVKNIGNGKCLDALYHSDGERVVINQCGPGEQNFKLTNYLDLRTSEKCLDIPKNSKKAPVVLYHCHMGKGNQMFRYVPATKQILHPTTGLCLDSDSTTDEVFGAVCDTDSKTQKWQFDNVNLKLLKERYANEKDL</sequence>
<evidence type="ECO:0000256" key="6">
    <source>
        <dbReference type="ARBA" id="ARBA00022734"/>
    </source>
</evidence>
<keyword evidence="6 14" id="KW-0430">Lectin</keyword>
<dbReference type="OrthoDB" id="6159198at2759"/>
<dbReference type="SMART" id="SM00458">
    <property type="entry name" value="RICIN"/>
    <property type="match status" value="1"/>
</dbReference>
<keyword evidence="14" id="KW-0328">Glycosyltransferase</keyword>
<dbReference type="InterPro" id="IPR000772">
    <property type="entry name" value="Ricin_B_lectin"/>
</dbReference>
<keyword evidence="7" id="KW-0735">Signal-anchor</keyword>
<keyword evidence="12" id="KW-0325">Glycoprotein</keyword>
<evidence type="ECO:0000256" key="11">
    <source>
        <dbReference type="ARBA" id="ARBA00023157"/>
    </source>
</evidence>
<evidence type="ECO:0000259" key="16">
    <source>
        <dbReference type="SMART" id="SM00458"/>
    </source>
</evidence>
<keyword evidence="5" id="KW-0812">Transmembrane</keyword>
<dbReference type="FunFam" id="3.90.550.10:FF:000029">
    <property type="entry name" value="Polypeptide N-acetylgalactosaminyltransferase"/>
    <property type="match status" value="1"/>
</dbReference>
<dbReference type="CDD" id="cd02510">
    <property type="entry name" value="pp-GalNAc-T"/>
    <property type="match status" value="1"/>
</dbReference>
<evidence type="ECO:0000256" key="1">
    <source>
        <dbReference type="ARBA" id="ARBA00001936"/>
    </source>
</evidence>
<comment type="subcellular location">
    <subcellularLocation>
        <location evidence="2 14">Golgi apparatus membrane</location>
        <topology evidence="2 14">Single-pass type II membrane protein</topology>
    </subcellularLocation>
</comment>
<name>A0A7I8WRT0_BURXY</name>
<keyword evidence="14" id="KW-0808">Transferase</keyword>
<evidence type="ECO:0000256" key="4">
    <source>
        <dbReference type="ARBA" id="ARBA00005680"/>
    </source>
</evidence>
<dbReference type="Gene3D" id="3.90.550.10">
    <property type="entry name" value="Spore Coat Polysaccharide Biosynthesis Protein SpsA, Chain A"/>
    <property type="match status" value="1"/>
</dbReference>
<dbReference type="Pfam" id="PF00535">
    <property type="entry name" value="Glycos_transf_2"/>
    <property type="match status" value="1"/>
</dbReference>
<dbReference type="InterPro" id="IPR035992">
    <property type="entry name" value="Ricin_B-like_lectins"/>
</dbReference>
<evidence type="ECO:0000256" key="5">
    <source>
        <dbReference type="ARBA" id="ARBA00022692"/>
    </source>
</evidence>
<organism evidence="17 18">
    <name type="scientific">Bursaphelenchus xylophilus</name>
    <name type="common">Pinewood nematode worm</name>
    <name type="synonym">Aphelenchoides xylophilus</name>
    <dbReference type="NCBI Taxonomy" id="6326"/>
    <lineage>
        <taxon>Eukaryota</taxon>
        <taxon>Metazoa</taxon>
        <taxon>Ecdysozoa</taxon>
        <taxon>Nematoda</taxon>
        <taxon>Chromadorea</taxon>
        <taxon>Rhabditida</taxon>
        <taxon>Tylenchina</taxon>
        <taxon>Tylenchomorpha</taxon>
        <taxon>Aphelenchoidea</taxon>
        <taxon>Aphelenchoididae</taxon>
        <taxon>Bursaphelenchus</taxon>
    </lineage>
</organism>
<dbReference type="GO" id="GO:0006493">
    <property type="term" value="P:protein O-linked glycosylation"/>
    <property type="evidence" value="ECO:0007669"/>
    <property type="project" value="TreeGrafter"/>
</dbReference>